<feature type="transmembrane region" description="Helical" evidence="6">
    <location>
        <begin position="220"/>
        <end position="242"/>
    </location>
</feature>
<evidence type="ECO:0000256" key="3">
    <source>
        <dbReference type="ARBA" id="ARBA00022989"/>
    </source>
</evidence>
<feature type="domain" description="Rhodopsin" evidence="7">
    <location>
        <begin position="1"/>
        <end position="191"/>
    </location>
</feature>
<dbReference type="Proteomes" id="UP000799444">
    <property type="component" value="Unassembled WGS sequence"/>
</dbReference>
<evidence type="ECO:0000256" key="5">
    <source>
        <dbReference type="ARBA" id="ARBA00038359"/>
    </source>
</evidence>
<feature type="transmembrane region" description="Helical" evidence="6">
    <location>
        <begin position="24"/>
        <end position="47"/>
    </location>
</feature>
<keyword evidence="4 6" id="KW-0472">Membrane</keyword>
<protein>
    <recommendedName>
        <fullName evidence="7">Rhodopsin domain-containing protein</fullName>
    </recommendedName>
</protein>
<accession>A0A9P4V9C8</accession>
<name>A0A9P4V9C8_9PLEO</name>
<dbReference type="OrthoDB" id="5393606at2759"/>
<dbReference type="GO" id="GO:0016020">
    <property type="term" value="C:membrane"/>
    <property type="evidence" value="ECO:0007669"/>
    <property type="project" value="UniProtKB-SubCell"/>
</dbReference>
<evidence type="ECO:0000256" key="4">
    <source>
        <dbReference type="ARBA" id="ARBA00023136"/>
    </source>
</evidence>
<keyword evidence="2 6" id="KW-0812">Transmembrane</keyword>
<dbReference type="AlphaFoldDB" id="A0A9P4V9C8"/>
<sequence>KLSVLFFYRRIFVIDKSIRNARNLLFCSLIILIGLWTVAYTFTYVFMCGTRFNALVGETDDYAPYCVDTLMVAYSYAIPDFISDAIIVLTPIPFAYQILKLHLAPHRKAGVIGVFMLGALASAASLVRLAWQVWNRKVGFQFQDSLDPKCKRQLSPDMISVMMTSEMYWMNLEITLGLLACCLPNLRGLLRSSSISKAITSVRGLLSLGSSSTLTHEVRLIVGVLSFMLISFLSTYQSLCILRKSLLL</sequence>
<feature type="transmembrane region" description="Helical" evidence="6">
    <location>
        <begin position="167"/>
        <end position="186"/>
    </location>
</feature>
<comment type="similarity">
    <text evidence="5">Belongs to the SAT4 family.</text>
</comment>
<reference evidence="8" key="1">
    <citation type="journal article" date="2020" name="Stud. Mycol.">
        <title>101 Dothideomycetes genomes: a test case for predicting lifestyles and emergence of pathogens.</title>
        <authorList>
            <person name="Haridas S."/>
            <person name="Albert R."/>
            <person name="Binder M."/>
            <person name="Bloem J."/>
            <person name="Labutti K."/>
            <person name="Salamov A."/>
            <person name="Andreopoulos B."/>
            <person name="Baker S."/>
            <person name="Barry K."/>
            <person name="Bills G."/>
            <person name="Bluhm B."/>
            <person name="Cannon C."/>
            <person name="Castanera R."/>
            <person name="Culley D."/>
            <person name="Daum C."/>
            <person name="Ezra D."/>
            <person name="Gonzalez J."/>
            <person name="Henrissat B."/>
            <person name="Kuo A."/>
            <person name="Liang C."/>
            <person name="Lipzen A."/>
            <person name="Lutzoni F."/>
            <person name="Magnuson J."/>
            <person name="Mondo S."/>
            <person name="Nolan M."/>
            <person name="Ohm R."/>
            <person name="Pangilinan J."/>
            <person name="Park H.-J."/>
            <person name="Ramirez L."/>
            <person name="Alfaro M."/>
            <person name="Sun H."/>
            <person name="Tritt A."/>
            <person name="Yoshinaga Y."/>
            <person name="Zwiers L.-H."/>
            <person name="Turgeon B."/>
            <person name="Goodwin S."/>
            <person name="Spatafora J."/>
            <person name="Crous P."/>
            <person name="Grigoriev I."/>
        </authorList>
    </citation>
    <scope>NUCLEOTIDE SEQUENCE</scope>
    <source>
        <strain evidence="8">CBS 125425</strain>
    </source>
</reference>
<evidence type="ECO:0000259" key="7">
    <source>
        <dbReference type="Pfam" id="PF20684"/>
    </source>
</evidence>
<evidence type="ECO:0000313" key="9">
    <source>
        <dbReference type="Proteomes" id="UP000799444"/>
    </source>
</evidence>
<evidence type="ECO:0000256" key="1">
    <source>
        <dbReference type="ARBA" id="ARBA00004141"/>
    </source>
</evidence>
<dbReference type="PANTHER" id="PTHR33048">
    <property type="entry name" value="PTH11-LIKE INTEGRAL MEMBRANE PROTEIN (AFU_ORTHOLOGUE AFUA_5G11245)"/>
    <property type="match status" value="1"/>
</dbReference>
<dbReference type="EMBL" id="ML996100">
    <property type="protein sequence ID" value="KAF2740385.1"/>
    <property type="molecule type" value="Genomic_DNA"/>
</dbReference>
<comment type="subcellular location">
    <subcellularLocation>
        <location evidence="1">Membrane</location>
        <topology evidence="1">Multi-pass membrane protein</topology>
    </subcellularLocation>
</comment>
<dbReference type="InterPro" id="IPR052337">
    <property type="entry name" value="SAT4-like"/>
</dbReference>
<organism evidence="8 9">
    <name type="scientific">Polyplosphaeria fusca</name>
    <dbReference type="NCBI Taxonomy" id="682080"/>
    <lineage>
        <taxon>Eukaryota</taxon>
        <taxon>Fungi</taxon>
        <taxon>Dikarya</taxon>
        <taxon>Ascomycota</taxon>
        <taxon>Pezizomycotina</taxon>
        <taxon>Dothideomycetes</taxon>
        <taxon>Pleosporomycetidae</taxon>
        <taxon>Pleosporales</taxon>
        <taxon>Tetraplosphaeriaceae</taxon>
        <taxon>Polyplosphaeria</taxon>
    </lineage>
</organism>
<feature type="non-terminal residue" evidence="8">
    <location>
        <position position="1"/>
    </location>
</feature>
<feature type="transmembrane region" description="Helical" evidence="6">
    <location>
        <begin position="111"/>
        <end position="131"/>
    </location>
</feature>
<evidence type="ECO:0000256" key="2">
    <source>
        <dbReference type="ARBA" id="ARBA00022692"/>
    </source>
</evidence>
<proteinExistence type="inferred from homology"/>
<dbReference type="InterPro" id="IPR049326">
    <property type="entry name" value="Rhodopsin_dom_fungi"/>
</dbReference>
<gene>
    <name evidence="8" type="ORF">EJ04DRAFT_424927</name>
</gene>
<dbReference type="Pfam" id="PF20684">
    <property type="entry name" value="Fung_rhodopsin"/>
    <property type="match status" value="1"/>
</dbReference>
<comment type="caution">
    <text evidence="8">The sequence shown here is derived from an EMBL/GenBank/DDBJ whole genome shotgun (WGS) entry which is preliminary data.</text>
</comment>
<dbReference type="PANTHER" id="PTHR33048:SF157">
    <property type="entry name" value="INTEGRAL MEMBRANE PROTEIN"/>
    <property type="match status" value="1"/>
</dbReference>
<keyword evidence="3 6" id="KW-1133">Transmembrane helix</keyword>
<evidence type="ECO:0000256" key="6">
    <source>
        <dbReference type="SAM" id="Phobius"/>
    </source>
</evidence>
<keyword evidence="9" id="KW-1185">Reference proteome</keyword>
<evidence type="ECO:0000313" key="8">
    <source>
        <dbReference type="EMBL" id="KAF2740385.1"/>
    </source>
</evidence>